<dbReference type="Gene3D" id="1.20.1050.10">
    <property type="match status" value="1"/>
</dbReference>
<sequence>MPVDSTATAEVTAFRWVPDFAQGLVRDLRVRWALEEIGRPYSVRLLDATKPRPEEYFCEQPFGQVPAFRDDQVQLFESGAILIHLGSQDERLLPTDQAQKMRAIAWLIASLNSVEPAIFPLLMINIFNKGEPWTEDARPKFLERLHSRLKCMSEALGDKEWLEDRFTIADLMLVTVLRQLRGGRVLDDFPNLKALVARGEARPAFQRALADQLSVFAENQPEPQPA</sequence>
<gene>
    <name evidence="3" type="ORF">LZ016_13345</name>
</gene>
<dbReference type="InterPro" id="IPR010987">
    <property type="entry name" value="Glutathione-S-Trfase_C-like"/>
</dbReference>
<keyword evidence="4" id="KW-1185">Reference proteome</keyword>
<dbReference type="InterPro" id="IPR036249">
    <property type="entry name" value="Thioredoxin-like_sf"/>
</dbReference>
<evidence type="ECO:0000259" key="1">
    <source>
        <dbReference type="PROSITE" id="PS50404"/>
    </source>
</evidence>
<dbReference type="InterPro" id="IPR040079">
    <property type="entry name" value="Glutathione_S-Trfase"/>
</dbReference>
<dbReference type="InterPro" id="IPR004045">
    <property type="entry name" value="Glutathione_S-Trfase_N"/>
</dbReference>
<dbReference type="RefSeq" id="WP_241447950.1">
    <property type="nucleotide sequence ID" value="NZ_JAKZHW010000002.1"/>
</dbReference>
<dbReference type="SUPFAM" id="SSF52833">
    <property type="entry name" value="Thioredoxin-like"/>
    <property type="match status" value="1"/>
</dbReference>
<protein>
    <submittedName>
        <fullName evidence="3">Glutathione S-transferase family protein</fullName>
    </submittedName>
</protein>
<dbReference type="CDD" id="cd03046">
    <property type="entry name" value="GST_N_GTT1_like"/>
    <property type="match status" value="1"/>
</dbReference>
<dbReference type="PANTHER" id="PTHR44051:SF8">
    <property type="entry name" value="GLUTATHIONE S-TRANSFERASE GSTA"/>
    <property type="match status" value="1"/>
</dbReference>
<dbReference type="Pfam" id="PF02798">
    <property type="entry name" value="GST_N"/>
    <property type="match status" value="1"/>
</dbReference>
<dbReference type="PANTHER" id="PTHR44051">
    <property type="entry name" value="GLUTATHIONE S-TRANSFERASE-RELATED"/>
    <property type="match status" value="1"/>
</dbReference>
<dbReference type="SFLD" id="SFLDS00019">
    <property type="entry name" value="Glutathione_Transferase_(cytos"/>
    <property type="match status" value="1"/>
</dbReference>
<dbReference type="CDD" id="cd03207">
    <property type="entry name" value="GST_C_8"/>
    <property type="match status" value="1"/>
</dbReference>
<organism evidence="3 4">
    <name type="scientific">Sphingomonas telluris</name>
    <dbReference type="NCBI Taxonomy" id="2907998"/>
    <lineage>
        <taxon>Bacteria</taxon>
        <taxon>Pseudomonadati</taxon>
        <taxon>Pseudomonadota</taxon>
        <taxon>Alphaproteobacteria</taxon>
        <taxon>Sphingomonadales</taxon>
        <taxon>Sphingomonadaceae</taxon>
        <taxon>Sphingomonas</taxon>
    </lineage>
</organism>
<name>A0ABS9VRA7_9SPHN</name>
<evidence type="ECO:0000313" key="4">
    <source>
        <dbReference type="Proteomes" id="UP001203058"/>
    </source>
</evidence>
<dbReference type="Pfam" id="PF14497">
    <property type="entry name" value="GST_C_3"/>
    <property type="match status" value="1"/>
</dbReference>
<accession>A0ABS9VRA7</accession>
<dbReference type="InterPro" id="IPR004046">
    <property type="entry name" value="GST_C"/>
</dbReference>
<dbReference type="Proteomes" id="UP001203058">
    <property type="component" value="Unassembled WGS sequence"/>
</dbReference>
<evidence type="ECO:0000313" key="3">
    <source>
        <dbReference type="EMBL" id="MCH8617079.1"/>
    </source>
</evidence>
<evidence type="ECO:0000259" key="2">
    <source>
        <dbReference type="PROSITE" id="PS50405"/>
    </source>
</evidence>
<feature type="domain" description="GST C-terminal" evidence="2">
    <location>
        <begin position="96"/>
        <end position="225"/>
    </location>
</feature>
<dbReference type="SUPFAM" id="SSF47616">
    <property type="entry name" value="GST C-terminal domain-like"/>
    <property type="match status" value="1"/>
</dbReference>
<proteinExistence type="predicted"/>
<dbReference type="EMBL" id="JAKZHW010000002">
    <property type="protein sequence ID" value="MCH8617079.1"/>
    <property type="molecule type" value="Genomic_DNA"/>
</dbReference>
<feature type="domain" description="GST N-terminal" evidence="1">
    <location>
        <begin position="29"/>
        <end position="93"/>
    </location>
</feature>
<dbReference type="Gene3D" id="3.40.30.10">
    <property type="entry name" value="Glutaredoxin"/>
    <property type="match status" value="1"/>
</dbReference>
<comment type="caution">
    <text evidence="3">The sequence shown here is derived from an EMBL/GenBank/DDBJ whole genome shotgun (WGS) entry which is preliminary data.</text>
</comment>
<dbReference type="PROSITE" id="PS50405">
    <property type="entry name" value="GST_CTER"/>
    <property type="match status" value="1"/>
</dbReference>
<dbReference type="SFLD" id="SFLDG00358">
    <property type="entry name" value="Main_(cytGST)"/>
    <property type="match status" value="1"/>
</dbReference>
<reference evidence="3 4" key="1">
    <citation type="submission" date="2022-03" db="EMBL/GenBank/DDBJ databases">
        <authorList>
            <person name="Jo J.-H."/>
            <person name="Im W.-T."/>
        </authorList>
    </citation>
    <scope>NUCLEOTIDE SEQUENCE [LARGE SCALE GENOMIC DNA]</scope>
    <source>
        <strain evidence="3 4">SM33</strain>
    </source>
</reference>
<dbReference type="PROSITE" id="PS50404">
    <property type="entry name" value="GST_NTER"/>
    <property type="match status" value="1"/>
</dbReference>
<dbReference type="InterPro" id="IPR036282">
    <property type="entry name" value="Glutathione-S-Trfase_C_sf"/>
</dbReference>